<dbReference type="OrthoDB" id="1081007at2759"/>
<organism evidence="1 2">
    <name type="scientific">Strongylus vulgaris</name>
    <name type="common">Blood worm</name>
    <dbReference type="NCBI Taxonomy" id="40348"/>
    <lineage>
        <taxon>Eukaryota</taxon>
        <taxon>Metazoa</taxon>
        <taxon>Ecdysozoa</taxon>
        <taxon>Nematoda</taxon>
        <taxon>Chromadorea</taxon>
        <taxon>Rhabditida</taxon>
        <taxon>Rhabditina</taxon>
        <taxon>Rhabditomorpha</taxon>
        <taxon>Strongyloidea</taxon>
        <taxon>Strongylidae</taxon>
        <taxon>Strongylus</taxon>
    </lineage>
</organism>
<gene>
    <name evidence="1" type="ORF">SVUK_LOCUS4280</name>
</gene>
<dbReference type="SUPFAM" id="SSF56235">
    <property type="entry name" value="N-terminal nucleophile aminohydrolases (Ntn hydrolases)"/>
    <property type="match status" value="1"/>
</dbReference>
<dbReference type="InterPro" id="IPR029055">
    <property type="entry name" value="Ntn_hydrolases_N"/>
</dbReference>
<dbReference type="Gene3D" id="3.60.20.40">
    <property type="match status" value="1"/>
</dbReference>
<evidence type="ECO:0000313" key="2">
    <source>
        <dbReference type="Proteomes" id="UP000270094"/>
    </source>
</evidence>
<keyword evidence="2" id="KW-1185">Reference proteome</keyword>
<dbReference type="InterPro" id="IPR043137">
    <property type="entry name" value="GGT_ssub_C"/>
</dbReference>
<dbReference type="EMBL" id="UYYB01011691">
    <property type="protein sequence ID" value="VDM69282.1"/>
    <property type="molecule type" value="Genomic_DNA"/>
</dbReference>
<sequence>MEKACGHTIVRHLFFGETIKQAIDAPMLHNQYIPITNMIDEFFPKDLQNILEQKHGQNFTGNTVFKGVTHGVTVDRREVRACGDFRRTTPQAPAGY</sequence>
<dbReference type="Pfam" id="PF01019">
    <property type="entry name" value="G_glu_transpept"/>
    <property type="match status" value="1"/>
</dbReference>
<proteinExistence type="predicted"/>
<evidence type="ECO:0000313" key="1">
    <source>
        <dbReference type="EMBL" id="VDM69282.1"/>
    </source>
</evidence>
<accession>A0A3P7KPM4</accession>
<reference evidence="1 2" key="1">
    <citation type="submission" date="2018-11" db="EMBL/GenBank/DDBJ databases">
        <authorList>
            <consortium name="Pathogen Informatics"/>
        </authorList>
    </citation>
    <scope>NUCLEOTIDE SEQUENCE [LARGE SCALE GENOMIC DNA]</scope>
</reference>
<protein>
    <submittedName>
        <fullName evidence="1">Uncharacterized protein</fullName>
    </submittedName>
</protein>
<dbReference type="AlphaFoldDB" id="A0A3P7KPM4"/>
<dbReference type="Proteomes" id="UP000270094">
    <property type="component" value="Unassembled WGS sequence"/>
</dbReference>
<name>A0A3P7KPM4_STRVU</name>